<organism evidence="1">
    <name type="scientific">mine drainage metagenome</name>
    <dbReference type="NCBI Taxonomy" id="410659"/>
    <lineage>
        <taxon>unclassified sequences</taxon>
        <taxon>metagenomes</taxon>
        <taxon>ecological metagenomes</taxon>
    </lineage>
</organism>
<evidence type="ECO:0000313" key="1">
    <source>
        <dbReference type="EMBL" id="EQD40141.1"/>
    </source>
</evidence>
<gene>
    <name evidence="1" type="ORF">B1A_16569</name>
</gene>
<reference evidence="1" key="2">
    <citation type="journal article" date="2014" name="ISME J.">
        <title>Microbial stratification in low pH oxic and suboxic macroscopic growths along an acid mine drainage.</title>
        <authorList>
            <person name="Mendez-Garcia C."/>
            <person name="Mesa V."/>
            <person name="Sprenger R.R."/>
            <person name="Richter M."/>
            <person name="Diez M.S."/>
            <person name="Solano J."/>
            <person name="Bargiela R."/>
            <person name="Golyshina O.V."/>
            <person name="Manteca A."/>
            <person name="Ramos J.L."/>
            <person name="Gallego J.R."/>
            <person name="Llorente I."/>
            <person name="Martins Dos Santos V.A."/>
            <person name="Jensen O.N."/>
            <person name="Pelaez A.I."/>
            <person name="Sanchez J."/>
            <person name="Ferrer M."/>
        </authorList>
    </citation>
    <scope>NUCLEOTIDE SEQUENCE</scope>
</reference>
<name>T0YX21_9ZZZZ</name>
<comment type="caution">
    <text evidence="1">The sequence shown here is derived from an EMBL/GenBank/DDBJ whole genome shotgun (WGS) entry which is preliminary data.</text>
</comment>
<reference evidence="1" key="1">
    <citation type="submission" date="2013-08" db="EMBL/GenBank/DDBJ databases">
        <authorList>
            <person name="Mendez C."/>
            <person name="Richter M."/>
            <person name="Ferrer M."/>
            <person name="Sanchez J."/>
        </authorList>
    </citation>
    <scope>NUCLEOTIDE SEQUENCE</scope>
</reference>
<feature type="non-terminal residue" evidence="1">
    <location>
        <position position="33"/>
    </location>
</feature>
<proteinExistence type="predicted"/>
<protein>
    <submittedName>
        <fullName evidence="1">Uncharacterized protein</fullName>
    </submittedName>
</protein>
<sequence>MQTLSDLLVESRIFADREVLSPHYVPKKLIGRQ</sequence>
<dbReference type="AlphaFoldDB" id="T0YX21"/>
<accession>T0YX21</accession>
<dbReference type="EMBL" id="AUZX01012179">
    <property type="protein sequence ID" value="EQD40141.1"/>
    <property type="molecule type" value="Genomic_DNA"/>
</dbReference>